<dbReference type="EMBL" id="KV927725">
    <property type="protein sequence ID" value="PIO33938.1"/>
    <property type="molecule type" value="Genomic_DNA"/>
</dbReference>
<sequence length="145" mass="17075">MLKIRWKTMRDNFRREYIKQLNTRSGSSDKSSRIYCHYAELQFLKPVMQQRQTESNMSLDTDQTQEDVEHIDETQLLFDEEDAENAPEPAEPQMNKDISRSRPKNKGQQTQEFIDVVKNLITSQKQELGEIVSFRKKFDPSNGES</sequence>
<dbReference type="InterPro" id="IPR039353">
    <property type="entry name" value="TF_Adf1"/>
</dbReference>
<gene>
    <name evidence="3" type="ORF">AB205_0142720</name>
</gene>
<evidence type="ECO:0000259" key="2">
    <source>
        <dbReference type="Pfam" id="PF10545"/>
    </source>
</evidence>
<organism evidence="3 4">
    <name type="scientific">Aquarana catesbeiana</name>
    <name type="common">American bullfrog</name>
    <name type="synonym">Rana catesbeiana</name>
    <dbReference type="NCBI Taxonomy" id="8400"/>
    <lineage>
        <taxon>Eukaryota</taxon>
        <taxon>Metazoa</taxon>
        <taxon>Chordata</taxon>
        <taxon>Craniata</taxon>
        <taxon>Vertebrata</taxon>
        <taxon>Euteleostomi</taxon>
        <taxon>Amphibia</taxon>
        <taxon>Batrachia</taxon>
        <taxon>Anura</taxon>
        <taxon>Neobatrachia</taxon>
        <taxon>Ranoidea</taxon>
        <taxon>Ranidae</taxon>
        <taxon>Aquarana</taxon>
    </lineage>
</organism>
<dbReference type="PANTHER" id="PTHR12243">
    <property type="entry name" value="MADF DOMAIN TRANSCRIPTION FACTOR"/>
    <property type="match status" value="1"/>
</dbReference>
<accession>A0A2G9S180</accession>
<dbReference type="InterPro" id="IPR006578">
    <property type="entry name" value="MADF-dom"/>
</dbReference>
<dbReference type="Proteomes" id="UP000228934">
    <property type="component" value="Unassembled WGS sequence"/>
</dbReference>
<dbReference type="AlphaFoldDB" id="A0A2G9S180"/>
<feature type="compositionally biased region" description="Polar residues" evidence="1">
    <location>
        <begin position="52"/>
        <end position="62"/>
    </location>
</feature>
<evidence type="ECO:0000313" key="3">
    <source>
        <dbReference type="EMBL" id="PIO33938.1"/>
    </source>
</evidence>
<dbReference type="Pfam" id="PF10545">
    <property type="entry name" value="MADF_DNA_bdg"/>
    <property type="match status" value="1"/>
</dbReference>
<reference evidence="4" key="1">
    <citation type="journal article" date="2017" name="Nat. Commun.">
        <title>The North American bullfrog draft genome provides insight into hormonal regulation of long noncoding RNA.</title>
        <authorList>
            <person name="Hammond S.A."/>
            <person name="Warren R.L."/>
            <person name="Vandervalk B.P."/>
            <person name="Kucuk E."/>
            <person name="Khan H."/>
            <person name="Gibb E.A."/>
            <person name="Pandoh P."/>
            <person name="Kirk H."/>
            <person name="Zhao Y."/>
            <person name="Jones M."/>
            <person name="Mungall A.J."/>
            <person name="Coope R."/>
            <person name="Pleasance S."/>
            <person name="Moore R.A."/>
            <person name="Holt R.A."/>
            <person name="Round J.M."/>
            <person name="Ohora S."/>
            <person name="Walle B.V."/>
            <person name="Veldhoen N."/>
            <person name="Helbing C.C."/>
            <person name="Birol I."/>
        </authorList>
    </citation>
    <scope>NUCLEOTIDE SEQUENCE [LARGE SCALE GENOMIC DNA]</scope>
</reference>
<evidence type="ECO:0000313" key="4">
    <source>
        <dbReference type="Proteomes" id="UP000228934"/>
    </source>
</evidence>
<protein>
    <recommendedName>
        <fullName evidence="2">MADF domain-containing protein</fullName>
    </recommendedName>
</protein>
<name>A0A2G9S180_AQUCT</name>
<dbReference type="OrthoDB" id="270189at2759"/>
<feature type="region of interest" description="Disordered" evidence="1">
    <location>
        <begin position="52"/>
        <end position="111"/>
    </location>
</feature>
<feature type="domain" description="MADF" evidence="2">
    <location>
        <begin position="2"/>
        <end position="44"/>
    </location>
</feature>
<proteinExistence type="predicted"/>
<dbReference type="PANTHER" id="PTHR12243:SF67">
    <property type="entry name" value="COREPRESSOR OF PANGOLIN, ISOFORM A-RELATED"/>
    <property type="match status" value="1"/>
</dbReference>
<evidence type="ECO:0000256" key="1">
    <source>
        <dbReference type="SAM" id="MobiDB-lite"/>
    </source>
</evidence>
<keyword evidence="4" id="KW-1185">Reference proteome</keyword>